<feature type="binding site" evidence="8">
    <location>
        <position position="136"/>
    </location>
    <ligand>
        <name>FAD</name>
        <dbReference type="ChEBI" id="CHEBI:57692"/>
    </ligand>
</feature>
<evidence type="ECO:0000313" key="10">
    <source>
        <dbReference type="EMBL" id="CCC70957.1"/>
    </source>
</evidence>
<dbReference type="InterPro" id="IPR017927">
    <property type="entry name" value="FAD-bd_FR_type"/>
</dbReference>
<keyword evidence="4 8" id="KW-0285">Flavoprotein</keyword>
<dbReference type="GeneID" id="96904623"/>
<dbReference type="InterPro" id="IPR008333">
    <property type="entry name" value="Cbr1-like_FAD-bd_dom"/>
</dbReference>
<dbReference type="InterPro" id="IPR001834">
    <property type="entry name" value="CBR-like"/>
</dbReference>
<evidence type="ECO:0000256" key="4">
    <source>
        <dbReference type="ARBA" id="ARBA00022630"/>
    </source>
</evidence>
<dbReference type="GO" id="GO:0016491">
    <property type="term" value="F:oxidoreductase activity"/>
    <property type="evidence" value="ECO:0007669"/>
    <property type="project" value="UniProtKB-KW"/>
</dbReference>
<evidence type="ECO:0000256" key="6">
    <source>
        <dbReference type="ARBA" id="ARBA00023002"/>
    </source>
</evidence>
<dbReference type="Proteomes" id="UP000001640">
    <property type="component" value="Chromosome 7"/>
</dbReference>
<evidence type="ECO:0000259" key="9">
    <source>
        <dbReference type="PROSITE" id="PS51384"/>
    </source>
</evidence>
<accession>G0VHS3</accession>
<dbReference type="HOGENOM" id="CLU_003827_6_2_1"/>
<keyword evidence="5 8" id="KW-0274">FAD</keyword>
<comment type="cofactor">
    <cofactor evidence="1 8">
        <name>FAD</name>
        <dbReference type="ChEBI" id="CHEBI:57692"/>
    </cofactor>
</comment>
<dbReference type="PANTHER" id="PTHR19370:SF189">
    <property type="entry name" value="CYTOCHROME C MITOCHONDRIAL IMPORT FACTOR CYC2"/>
    <property type="match status" value="1"/>
</dbReference>
<comment type="subcellular location">
    <subcellularLocation>
        <location evidence="2">Membrane</location>
    </subcellularLocation>
</comment>
<dbReference type="Gene3D" id="3.40.50.80">
    <property type="entry name" value="Nucleotide-binding domain of ferredoxin-NADP reductase (FNR) module"/>
    <property type="match status" value="1"/>
</dbReference>
<dbReference type="KEGG" id="ncs:NCAS_0G00700"/>
<dbReference type="PRINTS" id="PR00406">
    <property type="entry name" value="CYTB5RDTASE"/>
</dbReference>
<feature type="binding site" evidence="8">
    <location>
        <position position="103"/>
    </location>
    <ligand>
        <name>FAD</name>
        <dbReference type="ChEBI" id="CHEBI:57692"/>
    </ligand>
</feature>
<dbReference type="SUPFAM" id="SSF63380">
    <property type="entry name" value="Riboflavin synthase domain-like"/>
    <property type="match status" value="1"/>
</dbReference>
<keyword evidence="6" id="KW-0560">Oxidoreductase</keyword>
<evidence type="ECO:0000256" key="2">
    <source>
        <dbReference type="ARBA" id="ARBA00004370"/>
    </source>
</evidence>
<feature type="binding site" evidence="8">
    <location>
        <position position="105"/>
    </location>
    <ligand>
        <name>FAD</name>
        <dbReference type="ChEBI" id="CHEBI:57692"/>
    </ligand>
</feature>
<evidence type="ECO:0000256" key="3">
    <source>
        <dbReference type="ARBA" id="ARBA00006105"/>
    </source>
</evidence>
<evidence type="ECO:0000256" key="7">
    <source>
        <dbReference type="ARBA" id="ARBA00023136"/>
    </source>
</evidence>
<reference key="2">
    <citation type="submission" date="2011-08" db="EMBL/GenBank/DDBJ databases">
        <title>Genome sequence of Naumovozyma castellii.</title>
        <authorList>
            <person name="Gordon J.L."/>
            <person name="Armisen D."/>
            <person name="Proux-Wera E."/>
            <person name="OhEigeartaigh S.S."/>
            <person name="Byrne K.P."/>
            <person name="Wolfe K.H."/>
        </authorList>
    </citation>
    <scope>NUCLEOTIDE SEQUENCE</scope>
    <source>
        <strain>Type strain:CBS 4309</strain>
    </source>
</reference>
<dbReference type="Pfam" id="PF00970">
    <property type="entry name" value="FAD_binding_6"/>
    <property type="match status" value="1"/>
</dbReference>
<organism evidence="10 11">
    <name type="scientific">Naumovozyma castellii</name>
    <name type="common">Yeast</name>
    <name type="synonym">Saccharomyces castellii</name>
    <dbReference type="NCBI Taxonomy" id="27288"/>
    <lineage>
        <taxon>Eukaryota</taxon>
        <taxon>Fungi</taxon>
        <taxon>Dikarya</taxon>
        <taxon>Ascomycota</taxon>
        <taxon>Saccharomycotina</taxon>
        <taxon>Saccharomycetes</taxon>
        <taxon>Saccharomycetales</taxon>
        <taxon>Saccharomycetaceae</taxon>
        <taxon>Naumovozyma</taxon>
    </lineage>
</organism>
<dbReference type="PROSITE" id="PS51384">
    <property type="entry name" value="FAD_FR"/>
    <property type="match status" value="1"/>
</dbReference>
<dbReference type="GO" id="GO:0007006">
    <property type="term" value="P:mitochondrial membrane organization"/>
    <property type="evidence" value="ECO:0007669"/>
    <property type="project" value="EnsemblFungi"/>
</dbReference>
<dbReference type="CDD" id="cd06183">
    <property type="entry name" value="cyt_b5_reduct_like"/>
    <property type="match status" value="1"/>
</dbReference>
<dbReference type="AlphaFoldDB" id="G0VHS3"/>
<evidence type="ECO:0000256" key="5">
    <source>
        <dbReference type="ARBA" id="ARBA00022827"/>
    </source>
</evidence>
<dbReference type="SUPFAM" id="SSF52343">
    <property type="entry name" value="Ferredoxin reductase-like, C-terminal NADP-linked domain"/>
    <property type="match status" value="1"/>
</dbReference>
<gene>
    <name evidence="10" type="primary">NCAS0G00700</name>
    <name evidence="10" type="ordered locus">NCAS_0G00700</name>
</gene>
<reference evidence="10 11" key="1">
    <citation type="journal article" date="2011" name="Proc. Natl. Acad. Sci. U.S.A.">
        <title>Evolutionary erosion of yeast sex chromosomes by mating-type switching accidents.</title>
        <authorList>
            <person name="Gordon J.L."/>
            <person name="Armisen D."/>
            <person name="Proux-Wera E."/>
            <person name="Oheigeartaigh S.S."/>
            <person name="Byrne K.P."/>
            <person name="Wolfe K.H."/>
        </authorList>
    </citation>
    <scope>NUCLEOTIDE SEQUENCE [LARGE SCALE GENOMIC DNA]</scope>
    <source>
        <strain evidence="11">ATCC 76901 / BCRC 22586 / CBS 4309 / NBRC 1992 / NRRL Y-12630</strain>
    </source>
</reference>
<evidence type="ECO:0000256" key="8">
    <source>
        <dbReference type="PIRSR" id="PIRSR601834-1"/>
    </source>
</evidence>
<dbReference type="STRING" id="1064592.G0VHS3"/>
<dbReference type="PANTHER" id="PTHR19370">
    <property type="entry name" value="NADH-CYTOCHROME B5 REDUCTASE"/>
    <property type="match status" value="1"/>
</dbReference>
<proteinExistence type="inferred from homology"/>
<comment type="similarity">
    <text evidence="3">Belongs to the flavoprotein pyridine nucleotide cytochrome reductase family.</text>
</comment>
<dbReference type="InterPro" id="IPR017938">
    <property type="entry name" value="Riboflavin_synthase-like_b-brl"/>
</dbReference>
<dbReference type="FunCoup" id="G0VHS3">
    <property type="interactions" value="48"/>
</dbReference>
<feature type="domain" description="FAD-binding FR-type" evidence="9">
    <location>
        <begin position="48"/>
        <end position="168"/>
    </location>
</feature>
<evidence type="ECO:0000313" key="11">
    <source>
        <dbReference type="Proteomes" id="UP000001640"/>
    </source>
</evidence>
<dbReference type="InParanoid" id="G0VHS3"/>
<keyword evidence="11" id="KW-1185">Reference proteome</keyword>
<name>G0VHS3_NAUCA</name>
<evidence type="ECO:0000256" key="1">
    <source>
        <dbReference type="ARBA" id="ARBA00001974"/>
    </source>
</evidence>
<keyword evidence="7" id="KW-0472">Membrane</keyword>
<dbReference type="OrthoDB" id="432685at2759"/>
<protein>
    <recommendedName>
        <fullName evidence="9">FAD-binding FR-type domain-containing protein</fullName>
    </recommendedName>
</protein>
<dbReference type="RefSeq" id="XP_003677310.1">
    <property type="nucleotide sequence ID" value="XM_003677262.1"/>
</dbReference>
<dbReference type="InterPro" id="IPR039261">
    <property type="entry name" value="FNR_nucleotide-bd"/>
</dbReference>
<dbReference type="eggNOG" id="KOG0534">
    <property type="taxonomic scope" value="Eukaryota"/>
</dbReference>
<dbReference type="EMBL" id="HE576758">
    <property type="protein sequence ID" value="CCC70957.1"/>
    <property type="molecule type" value="Genomic_DNA"/>
</dbReference>
<sequence>MVARIPLFQLKSRILRYSIPTLVTVTGAVIVWKSLGIRTPSRTELSPTHFTPYKISYRQDIDASHYLLELTPSNPQKTNIWEQIPRNVIWSVEIKQPEIMVVRNYTPVPLSFVQDHNDLIPMTDKNDTGKLVFYLKQYSNGEVARWLHRLPVNSTVEIRGPFIDYKFQETDNTKFDVSMFTAGAGVVTAFQLLLSPSSKNDFRGSVRLFHSCGSLNELGPLKKIMFSLQHDNGPIDMKFFESEKGDDIRTQLKSVSQLFPQFKPSQLGRSNLRQLALVCGPEGFIDTVAGASVDLEQGPVGGILKQNGWPRENVFKFL</sequence>
<dbReference type="GO" id="GO:0005743">
    <property type="term" value="C:mitochondrial inner membrane"/>
    <property type="evidence" value="ECO:0007669"/>
    <property type="project" value="EnsemblFungi"/>
</dbReference>
<dbReference type="OMA" id="VKQPEIM"/>
<dbReference type="Gene3D" id="2.40.30.10">
    <property type="entry name" value="Translation factors"/>
    <property type="match status" value="1"/>
</dbReference>
<feature type="binding site" evidence="8">
    <location>
        <position position="143"/>
    </location>
    <ligand>
        <name>FAD</name>
        <dbReference type="ChEBI" id="CHEBI:57692"/>
    </ligand>
</feature>